<accession>A0A6J5PLN1</accession>
<proteinExistence type="predicted"/>
<protein>
    <submittedName>
        <fullName evidence="1">Uncharacterized protein</fullName>
    </submittedName>
</protein>
<organism evidence="1">
    <name type="scientific">uncultured Caudovirales phage</name>
    <dbReference type="NCBI Taxonomy" id="2100421"/>
    <lineage>
        <taxon>Viruses</taxon>
        <taxon>Duplodnaviria</taxon>
        <taxon>Heunggongvirae</taxon>
        <taxon>Uroviricota</taxon>
        <taxon>Caudoviricetes</taxon>
        <taxon>Peduoviridae</taxon>
        <taxon>Maltschvirus</taxon>
        <taxon>Maltschvirus maltsch</taxon>
    </lineage>
</organism>
<name>A0A6J5PLN1_9CAUD</name>
<gene>
    <name evidence="1" type="ORF">UFOVP929_39</name>
</gene>
<dbReference type="EMBL" id="LR796871">
    <property type="protein sequence ID" value="CAB4172032.1"/>
    <property type="molecule type" value="Genomic_DNA"/>
</dbReference>
<evidence type="ECO:0000313" key="1">
    <source>
        <dbReference type="EMBL" id="CAB4172032.1"/>
    </source>
</evidence>
<reference evidence="1" key="1">
    <citation type="submission" date="2020-05" db="EMBL/GenBank/DDBJ databases">
        <authorList>
            <person name="Chiriac C."/>
            <person name="Salcher M."/>
            <person name="Ghai R."/>
            <person name="Kavagutti S V."/>
        </authorList>
    </citation>
    <scope>NUCLEOTIDE SEQUENCE</scope>
</reference>
<sequence length="77" mass="8601">MTENICTEGIVQRNRETTAWKLGVRYGLAPAAGDAAEVLWNRCLQVQHDGRTVQDRQRIVLAFCAGRDGDVWQQVAS</sequence>